<keyword evidence="3" id="KW-1185">Reference proteome</keyword>
<dbReference type="EMBL" id="LLXE01000119">
    <property type="protein sequence ID" value="KUM61864.1"/>
    <property type="molecule type" value="Genomic_DNA"/>
</dbReference>
<gene>
    <name evidence="2" type="ORF">ACN42_g5248</name>
</gene>
<sequence length="174" mass="19756">MALIRHLSATNRVTVSSYQLGNYGDKPQDDRGKPFRKKPFENHNFTYGKTFPVQVAVTQDPNKLQMIPWATMYGILDSFGNEAARRKRRTREKERHDNAITNTHIPSWGRVAIPKPLSGSLQNFNLRFRISQIEGAPDVAGPVVSPYILVASHYLRMTSLPSALNTPYRVTSRM</sequence>
<comment type="caution">
    <text evidence="2">The sequence shown here is derived from an EMBL/GenBank/DDBJ whole genome shotgun (WGS) entry which is preliminary data.</text>
</comment>
<accession>A0A101MJV7</accession>
<name>A0A101MJV7_PENFR</name>
<evidence type="ECO:0000313" key="3">
    <source>
        <dbReference type="Proteomes" id="UP000055045"/>
    </source>
</evidence>
<feature type="region of interest" description="Disordered" evidence="1">
    <location>
        <begin position="20"/>
        <end position="41"/>
    </location>
</feature>
<dbReference type="OrthoDB" id="4358844at2759"/>
<reference evidence="2 3" key="1">
    <citation type="submission" date="2015-10" db="EMBL/GenBank/DDBJ databases">
        <title>Genome sequencing of Penicillium freii.</title>
        <authorList>
            <person name="Nguyen H.D."/>
            <person name="Visagie C.M."/>
            <person name="Seifert K.A."/>
        </authorList>
    </citation>
    <scope>NUCLEOTIDE SEQUENCE [LARGE SCALE GENOMIC DNA]</scope>
    <source>
        <strain evidence="2 3">DAOM 242723</strain>
    </source>
</reference>
<evidence type="ECO:0000256" key="1">
    <source>
        <dbReference type="SAM" id="MobiDB-lite"/>
    </source>
</evidence>
<feature type="compositionally biased region" description="Basic and acidic residues" evidence="1">
    <location>
        <begin position="26"/>
        <end position="41"/>
    </location>
</feature>
<evidence type="ECO:0000313" key="2">
    <source>
        <dbReference type="EMBL" id="KUM61864.1"/>
    </source>
</evidence>
<protein>
    <submittedName>
        <fullName evidence="2">Uncharacterized protein</fullName>
    </submittedName>
</protein>
<dbReference type="AlphaFoldDB" id="A0A101MJV7"/>
<proteinExistence type="predicted"/>
<dbReference type="Proteomes" id="UP000055045">
    <property type="component" value="Unassembled WGS sequence"/>
</dbReference>
<organism evidence="2 3">
    <name type="scientific">Penicillium freii</name>
    <dbReference type="NCBI Taxonomy" id="48697"/>
    <lineage>
        <taxon>Eukaryota</taxon>
        <taxon>Fungi</taxon>
        <taxon>Dikarya</taxon>
        <taxon>Ascomycota</taxon>
        <taxon>Pezizomycotina</taxon>
        <taxon>Eurotiomycetes</taxon>
        <taxon>Eurotiomycetidae</taxon>
        <taxon>Eurotiales</taxon>
        <taxon>Aspergillaceae</taxon>
        <taxon>Penicillium</taxon>
    </lineage>
</organism>